<sequence>MNITFTVTNNNPDTIWNKLAQRLGREPTNSEAEQEVKRILRGEVAAINTAKEPAQ</sequence>
<evidence type="ECO:0000313" key="1">
    <source>
        <dbReference type="EMBL" id="CAB4144506.1"/>
    </source>
</evidence>
<accession>A0A6J5MHE5</accession>
<gene>
    <name evidence="1" type="ORF">UFOVP468_35</name>
</gene>
<organism evidence="1">
    <name type="scientific">uncultured Caudovirales phage</name>
    <dbReference type="NCBI Taxonomy" id="2100421"/>
    <lineage>
        <taxon>Viruses</taxon>
        <taxon>Duplodnaviria</taxon>
        <taxon>Heunggongvirae</taxon>
        <taxon>Uroviricota</taxon>
        <taxon>Caudoviricetes</taxon>
        <taxon>Peduoviridae</taxon>
        <taxon>Maltschvirus</taxon>
        <taxon>Maltschvirus maltsch</taxon>
    </lineage>
</organism>
<dbReference type="EMBL" id="LR796432">
    <property type="protein sequence ID" value="CAB4144506.1"/>
    <property type="molecule type" value="Genomic_DNA"/>
</dbReference>
<proteinExistence type="predicted"/>
<protein>
    <submittedName>
        <fullName evidence="1">Uncharacterized protein</fullName>
    </submittedName>
</protein>
<name>A0A6J5MHE5_9CAUD</name>
<reference evidence="1" key="1">
    <citation type="submission" date="2020-04" db="EMBL/GenBank/DDBJ databases">
        <authorList>
            <person name="Chiriac C."/>
            <person name="Salcher M."/>
            <person name="Ghai R."/>
            <person name="Kavagutti S V."/>
        </authorList>
    </citation>
    <scope>NUCLEOTIDE SEQUENCE</scope>
</reference>